<dbReference type="Proteomes" id="UP000011815">
    <property type="component" value="Chromosome"/>
</dbReference>
<dbReference type="Gene3D" id="3.40.50.1000">
    <property type="entry name" value="HAD superfamily/HAD-like"/>
    <property type="match status" value="1"/>
</dbReference>
<feature type="binding site" evidence="7">
    <location>
        <position position="23"/>
    </location>
    <ligand>
        <name>substrate</name>
    </ligand>
</feature>
<protein>
    <submittedName>
        <fullName evidence="8">Hydrolase</fullName>
    </submittedName>
</protein>
<dbReference type="SFLD" id="SFLDG01138">
    <property type="entry name" value="C1.6.2:_Deoxy-d-mannose-octulo"/>
    <property type="match status" value="1"/>
</dbReference>
<evidence type="ECO:0000256" key="7">
    <source>
        <dbReference type="PIRSR" id="PIRSR006118-2"/>
    </source>
</evidence>
<accession>M4ZTQ1</accession>
<keyword evidence="4 7" id="KW-0479">Metal-binding</keyword>
<evidence type="ECO:0000313" key="9">
    <source>
        <dbReference type="Proteomes" id="UP000011815"/>
    </source>
</evidence>
<proteinExistence type="inferred from homology"/>
<comment type="subunit">
    <text evidence="3">Homotetramer.</text>
</comment>
<gene>
    <name evidence="8" type="ORF">BPAA_434</name>
</gene>
<evidence type="ECO:0000256" key="3">
    <source>
        <dbReference type="ARBA" id="ARBA00011881"/>
    </source>
</evidence>
<dbReference type="PATRIC" id="fig|1229512.3.peg.426"/>
<dbReference type="NCBIfam" id="TIGR01670">
    <property type="entry name" value="KdsC-phosphatas"/>
    <property type="match status" value="1"/>
</dbReference>
<evidence type="ECO:0000256" key="2">
    <source>
        <dbReference type="ARBA" id="ARBA00005893"/>
    </source>
</evidence>
<dbReference type="SFLD" id="SFLDS00003">
    <property type="entry name" value="Haloacid_Dehalogenase"/>
    <property type="match status" value="1"/>
</dbReference>
<dbReference type="eggNOG" id="COG1778">
    <property type="taxonomic scope" value="Bacteria"/>
</dbReference>
<dbReference type="PANTHER" id="PTHR21485:SF3">
    <property type="entry name" value="N-ACYLNEURAMINATE CYTIDYLYLTRANSFERASE"/>
    <property type="match status" value="1"/>
</dbReference>
<organism evidence="8 9">
    <name type="scientific">Blattabacterium cuenoti BPAA</name>
    <dbReference type="NCBI Taxonomy" id="1229512"/>
    <lineage>
        <taxon>Bacteria</taxon>
        <taxon>Pseudomonadati</taxon>
        <taxon>Bacteroidota</taxon>
        <taxon>Flavobacteriia</taxon>
        <taxon>Flavobacteriales</taxon>
        <taxon>Blattabacteriaceae</taxon>
        <taxon>Blattabacterium</taxon>
    </lineage>
</organism>
<feature type="binding site" evidence="7">
    <location>
        <position position="21"/>
    </location>
    <ligand>
        <name>Mg(2+)</name>
        <dbReference type="ChEBI" id="CHEBI:18420"/>
    </ligand>
</feature>
<comment type="similarity">
    <text evidence="2">Belongs to the KdsC family.</text>
</comment>
<dbReference type="STRING" id="1229512.BPAA_434"/>
<dbReference type="HOGENOM" id="CLU_106694_1_0_10"/>
<dbReference type="GO" id="GO:0046872">
    <property type="term" value="F:metal ion binding"/>
    <property type="evidence" value="ECO:0007669"/>
    <property type="project" value="UniProtKB-KW"/>
</dbReference>
<dbReference type="InterPro" id="IPR010023">
    <property type="entry name" value="KdsC_fam"/>
</dbReference>
<keyword evidence="5 8" id="KW-0378">Hydrolase</keyword>
<keyword evidence="6 7" id="KW-0460">Magnesium</keyword>
<reference evidence="8 9" key="1">
    <citation type="journal article" date="2013" name="Biol. Lett.">
        <title>Maintenance of essential amino acid synthesis pathways in the Blattabacterium cuenoti symbiont of a wood-feeding cockroach.</title>
        <authorList>
            <person name="Tokuda G."/>
            <person name="Elbourne L.D.H."/>
            <person name="Kinjo Y."/>
            <person name="Saitoh S."/>
            <person name="Sabree Z."/>
            <person name="Hojo M."/>
            <person name="Yamada A."/>
            <person name="Hayashi Y."/>
            <person name="Shigenobu S."/>
            <person name="Bandi C."/>
            <person name="Paulsen I.T."/>
            <person name="Watanabe H."/>
            <person name="Lo N."/>
        </authorList>
    </citation>
    <scope>NUCLEOTIDE SEQUENCE [LARGE SCALE GENOMIC DNA]</scope>
    <source>
        <strain evidence="8 9">BPAA</strain>
    </source>
</reference>
<comment type="cofactor">
    <cofactor evidence="1 7">
        <name>Mg(2+)</name>
        <dbReference type="ChEBI" id="CHEBI:18420"/>
    </cofactor>
</comment>
<dbReference type="SUPFAM" id="SSF56784">
    <property type="entry name" value="HAD-like"/>
    <property type="match status" value="1"/>
</dbReference>
<dbReference type="InterPro" id="IPR036412">
    <property type="entry name" value="HAD-like_sf"/>
</dbReference>
<evidence type="ECO:0000256" key="5">
    <source>
        <dbReference type="ARBA" id="ARBA00022801"/>
    </source>
</evidence>
<evidence type="ECO:0000256" key="1">
    <source>
        <dbReference type="ARBA" id="ARBA00001946"/>
    </source>
</evidence>
<name>M4ZTQ1_9FLAO</name>
<dbReference type="EMBL" id="AP012548">
    <property type="protein sequence ID" value="BAM99713.1"/>
    <property type="molecule type" value="Genomic_DNA"/>
</dbReference>
<dbReference type="PANTHER" id="PTHR21485">
    <property type="entry name" value="HAD SUPERFAMILY MEMBERS CMAS AND KDSC"/>
    <property type="match status" value="1"/>
</dbReference>
<dbReference type="InterPro" id="IPR050793">
    <property type="entry name" value="CMP-NeuNAc_synthase"/>
</dbReference>
<evidence type="ECO:0000313" key="8">
    <source>
        <dbReference type="EMBL" id="BAM99713.1"/>
    </source>
</evidence>
<sequence length="170" mass="19716">MFEYMENYISIMNHINTFIFDVDGVLTDCTLNLFPDGNLGRKMFAKDGYAIQLARKKGYNLCIITRGSDLMVFRRLRELNISYIYQGVDNKKKYLDEYCKILNLTKKEILYMGDDIPDIEIMKSVALPCSPIDAVQEVKDISKYISPKKGGKGCVRDVIERTLKIQKNWF</sequence>
<dbReference type="GO" id="GO:0008781">
    <property type="term" value="F:N-acylneuraminate cytidylyltransferase activity"/>
    <property type="evidence" value="ECO:0007669"/>
    <property type="project" value="TreeGrafter"/>
</dbReference>
<evidence type="ECO:0000256" key="4">
    <source>
        <dbReference type="ARBA" id="ARBA00022723"/>
    </source>
</evidence>
<dbReference type="GO" id="GO:0016788">
    <property type="term" value="F:hydrolase activity, acting on ester bonds"/>
    <property type="evidence" value="ECO:0007669"/>
    <property type="project" value="InterPro"/>
</dbReference>
<dbReference type="InterPro" id="IPR023214">
    <property type="entry name" value="HAD_sf"/>
</dbReference>
<dbReference type="SFLD" id="SFLDG01136">
    <property type="entry name" value="C1.6:_Phosphoserine_Phosphatas"/>
    <property type="match status" value="1"/>
</dbReference>
<dbReference type="PIRSF" id="PIRSF006118">
    <property type="entry name" value="KDO8-P_Ptase"/>
    <property type="match status" value="1"/>
</dbReference>
<feature type="binding site" evidence="7">
    <location>
        <position position="114"/>
    </location>
    <ligand>
        <name>Mg(2+)</name>
        <dbReference type="ChEBI" id="CHEBI:18420"/>
    </ligand>
</feature>
<dbReference type="KEGG" id="blp:BPAA_434"/>
<dbReference type="AlphaFoldDB" id="M4ZTQ1"/>
<dbReference type="Pfam" id="PF08282">
    <property type="entry name" value="Hydrolase_3"/>
    <property type="match status" value="1"/>
</dbReference>
<evidence type="ECO:0000256" key="6">
    <source>
        <dbReference type="ARBA" id="ARBA00022842"/>
    </source>
</evidence>